<dbReference type="RefSeq" id="WP_158423683.1">
    <property type="nucleotide sequence ID" value="NZ_JAOQJQ010000001.1"/>
</dbReference>
<dbReference type="PIRSF" id="PIRSF036409">
    <property type="entry name" value="EutP_PduV"/>
    <property type="match status" value="1"/>
</dbReference>
<keyword evidence="3" id="KW-1185">Reference proteome</keyword>
<dbReference type="SUPFAM" id="SSF52540">
    <property type="entry name" value="P-loop containing nucleoside triphosphate hydrolases"/>
    <property type="match status" value="1"/>
</dbReference>
<keyword evidence="1" id="KW-0547">Nucleotide-binding</keyword>
<gene>
    <name evidence="2" type="ORF">OCV88_00435</name>
</gene>
<dbReference type="Pfam" id="PF10662">
    <property type="entry name" value="PduV-EutP"/>
    <property type="match status" value="1"/>
</dbReference>
<evidence type="ECO:0000313" key="2">
    <source>
        <dbReference type="EMBL" id="MCU6760800.1"/>
    </source>
</evidence>
<dbReference type="NCBIfam" id="TIGR02528">
    <property type="entry name" value="EutP"/>
    <property type="match status" value="1"/>
</dbReference>
<evidence type="ECO:0000256" key="1">
    <source>
        <dbReference type="PIRNR" id="PIRNR036409"/>
    </source>
</evidence>
<dbReference type="CDD" id="cd00882">
    <property type="entry name" value="Ras_like_GTPase"/>
    <property type="match status" value="1"/>
</dbReference>
<name>A0ABT2TF41_9FIRM</name>
<proteinExistence type="inferred from homology"/>
<accession>A0ABT2TF41</accession>
<evidence type="ECO:0000313" key="3">
    <source>
        <dbReference type="Proteomes" id="UP001652442"/>
    </source>
</evidence>
<sequence>MKKIMLVGRSGAGKTSFCQAINDWAIEYKKTQAIEIVNNAIDTPGEYVENRALYKALIVSSVDADLIVLLQDCTNEQSIFAPAFASMFGKTTIGLVTKTDLAEDEKQISGARELLEMAGCEKIFEISNTQRTGIEEVKEYLDMQ</sequence>
<comment type="caution">
    <text evidence="2">The sequence shown here is derived from an EMBL/GenBank/DDBJ whole genome shotgun (WGS) entry which is preliminary data.</text>
</comment>
<protein>
    <submittedName>
        <fullName evidence="2">EutP/PduV family microcompartment system protein</fullName>
    </submittedName>
</protein>
<comment type="similarity">
    <text evidence="1">Belongs to the EutP/PduV family.</text>
</comment>
<dbReference type="InterPro" id="IPR012381">
    <property type="entry name" value="EutP_PduV"/>
</dbReference>
<dbReference type="InterPro" id="IPR027417">
    <property type="entry name" value="P-loop_NTPase"/>
</dbReference>
<dbReference type="PANTHER" id="PTHR40453">
    <property type="entry name" value="PROTEIN YOEF"/>
    <property type="match status" value="1"/>
</dbReference>
<reference evidence="2 3" key="1">
    <citation type="journal article" date="2021" name="ISME Commun">
        <title>Automated analysis of genomic sequences facilitates high-throughput and comprehensive description of bacteria.</title>
        <authorList>
            <person name="Hitch T.C.A."/>
        </authorList>
    </citation>
    <scope>NUCLEOTIDE SEQUENCE [LARGE SCALE GENOMIC DNA]</scope>
    <source>
        <strain evidence="2 3">Sanger_109</strain>
    </source>
</reference>
<dbReference type="Gene3D" id="3.40.50.300">
    <property type="entry name" value="P-loop containing nucleotide triphosphate hydrolases"/>
    <property type="match status" value="1"/>
</dbReference>
<organism evidence="2 3">
    <name type="scientific">Brotonthovivens ammoniilytica</name>
    <dbReference type="NCBI Taxonomy" id="2981725"/>
    <lineage>
        <taxon>Bacteria</taxon>
        <taxon>Bacillati</taxon>
        <taxon>Bacillota</taxon>
        <taxon>Clostridia</taxon>
        <taxon>Lachnospirales</taxon>
        <taxon>Lachnospiraceae</taxon>
        <taxon>Brotonthovivens</taxon>
    </lineage>
</organism>
<dbReference type="PANTHER" id="PTHR40453:SF1">
    <property type="entry name" value="PROTEIN YOEF"/>
    <property type="match status" value="1"/>
</dbReference>
<dbReference type="Proteomes" id="UP001652442">
    <property type="component" value="Unassembled WGS sequence"/>
</dbReference>
<dbReference type="EMBL" id="JAOQJQ010000001">
    <property type="protein sequence ID" value="MCU6760800.1"/>
    <property type="molecule type" value="Genomic_DNA"/>
</dbReference>